<evidence type="ECO:0000313" key="13">
    <source>
        <dbReference type="Proteomes" id="UP000054558"/>
    </source>
</evidence>
<accession>A0A1Y1IKB8</accession>
<dbReference type="Proteomes" id="UP000054558">
    <property type="component" value="Unassembled WGS sequence"/>
</dbReference>
<feature type="domain" description="Malectin" evidence="11">
    <location>
        <begin position="25"/>
        <end position="199"/>
    </location>
</feature>
<keyword evidence="7" id="KW-0472">Membrane</keyword>
<evidence type="ECO:0000256" key="8">
    <source>
        <dbReference type="ARBA" id="ARBA00023180"/>
    </source>
</evidence>
<reference evidence="12 13" key="1">
    <citation type="journal article" date="2014" name="Nat. Commun.">
        <title>Klebsormidium flaccidum genome reveals primary factors for plant terrestrial adaptation.</title>
        <authorList>
            <person name="Hori K."/>
            <person name="Maruyama F."/>
            <person name="Fujisawa T."/>
            <person name="Togashi T."/>
            <person name="Yamamoto N."/>
            <person name="Seo M."/>
            <person name="Sato S."/>
            <person name="Yamada T."/>
            <person name="Mori H."/>
            <person name="Tajima N."/>
            <person name="Moriyama T."/>
            <person name="Ikeuchi M."/>
            <person name="Watanabe M."/>
            <person name="Wada H."/>
            <person name="Kobayashi K."/>
            <person name="Saito M."/>
            <person name="Masuda T."/>
            <person name="Sasaki-Sekimoto Y."/>
            <person name="Mashiguchi K."/>
            <person name="Awai K."/>
            <person name="Shimojima M."/>
            <person name="Masuda S."/>
            <person name="Iwai M."/>
            <person name="Nobusawa T."/>
            <person name="Narise T."/>
            <person name="Kondo S."/>
            <person name="Saito H."/>
            <person name="Sato R."/>
            <person name="Murakawa M."/>
            <person name="Ihara Y."/>
            <person name="Oshima-Yamada Y."/>
            <person name="Ohtaka K."/>
            <person name="Satoh M."/>
            <person name="Sonobe K."/>
            <person name="Ishii M."/>
            <person name="Ohtani R."/>
            <person name="Kanamori-Sato M."/>
            <person name="Honoki R."/>
            <person name="Miyazaki D."/>
            <person name="Mochizuki H."/>
            <person name="Umetsu J."/>
            <person name="Higashi K."/>
            <person name="Shibata D."/>
            <person name="Kamiya Y."/>
            <person name="Sato N."/>
            <person name="Nakamura Y."/>
            <person name="Tabata S."/>
            <person name="Ida S."/>
            <person name="Kurokawa K."/>
            <person name="Ohta H."/>
        </authorList>
    </citation>
    <scope>NUCLEOTIDE SEQUENCE [LARGE SCALE GENOMIC DNA]</scope>
    <source>
        <strain evidence="12 13">NIES-2285</strain>
    </source>
</reference>
<keyword evidence="5" id="KW-0256">Endoplasmic reticulum</keyword>
<protein>
    <recommendedName>
        <fullName evidence="11">Malectin domain-containing protein</fullName>
    </recommendedName>
</protein>
<dbReference type="InterPro" id="IPR021720">
    <property type="entry name" value="Malectin_dom"/>
</dbReference>
<keyword evidence="13" id="KW-1185">Reference proteome</keyword>
<evidence type="ECO:0000256" key="1">
    <source>
        <dbReference type="ARBA" id="ARBA00004115"/>
    </source>
</evidence>
<evidence type="ECO:0000259" key="11">
    <source>
        <dbReference type="Pfam" id="PF11721"/>
    </source>
</evidence>
<dbReference type="PANTHER" id="PTHR13460">
    <property type="match status" value="1"/>
</dbReference>
<dbReference type="GO" id="GO:0016020">
    <property type="term" value="C:membrane"/>
    <property type="evidence" value="ECO:0000318"/>
    <property type="project" value="GO_Central"/>
</dbReference>
<dbReference type="Gene3D" id="2.60.120.430">
    <property type="entry name" value="Galactose-binding lectin"/>
    <property type="match status" value="4"/>
</dbReference>
<evidence type="ECO:0000256" key="6">
    <source>
        <dbReference type="ARBA" id="ARBA00022989"/>
    </source>
</evidence>
<evidence type="ECO:0000256" key="4">
    <source>
        <dbReference type="ARBA" id="ARBA00022729"/>
    </source>
</evidence>
<feature type="chain" id="PRO_5013276750" description="Malectin domain-containing protein" evidence="10">
    <location>
        <begin position="24"/>
        <end position="863"/>
    </location>
</feature>
<feature type="domain" description="Malectin" evidence="11">
    <location>
        <begin position="487"/>
        <end position="620"/>
    </location>
</feature>
<feature type="domain" description="Malectin" evidence="11">
    <location>
        <begin position="356"/>
        <end position="445"/>
    </location>
</feature>
<dbReference type="GO" id="GO:0030246">
    <property type="term" value="F:carbohydrate binding"/>
    <property type="evidence" value="ECO:0007669"/>
    <property type="project" value="InterPro"/>
</dbReference>
<evidence type="ECO:0000256" key="5">
    <source>
        <dbReference type="ARBA" id="ARBA00022824"/>
    </source>
</evidence>
<dbReference type="AlphaFoldDB" id="A0A1Y1IKB8"/>
<comment type="subcellular location">
    <subcellularLocation>
        <location evidence="1">Endoplasmic reticulum membrane</location>
        <topology evidence="1">Single-pass type I membrane protein</topology>
    </subcellularLocation>
</comment>
<evidence type="ECO:0000256" key="7">
    <source>
        <dbReference type="ARBA" id="ARBA00023136"/>
    </source>
</evidence>
<dbReference type="GO" id="GO:0005789">
    <property type="term" value="C:endoplasmic reticulum membrane"/>
    <property type="evidence" value="ECO:0007669"/>
    <property type="project" value="UniProtKB-SubCell"/>
</dbReference>
<evidence type="ECO:0000256" key="2">
    <source>
        <dbReference type="ARBA" id="ARBA00009141"/>
    </source>
</evidence>
<gene>
    <name evidence="12" type="ORF">KFL_006570070</name>
</gene>
<name>A0A1Y1IKB8_KLENI</name>
<dbReference type="InterPro" id="IPR039155">
    <property type="entry name" value="MLEC"/>
</dbReference>
<keyword evidence="3" id="KW-0812">Transmembrane</keyword>
<dbReference type="EMBL" id="DF237606">
    <property type="protein sequence ID" value="GAQ90572.1"/>
    <property type="molecule type" value="Genomic_DNA"/>
</dbReference>
<dbReference type="Pfam" id="PF11721">
    <property type="entry name" value="Malectin"/>
    <property type="match status" value="4"/>
</dbReference>
<proteinExistence type="inferred from homology"/>
<feature type="signal peptide" evidence="10">
    <location>
        <begin position="1"/>
        <end position="23"/>
    </location>
</feature>
<organism evidence="12 13">
    <name type="scientific">Klebsormidium nitens</name>
    <name type="common">Green alga</name>
    <name type="synonym">Ulothrix nitens</name>
    <dbReference type="NCBI Taxonomy" id="105231"/>
    <lineage>
        <taxon>Eukaryota</taxon>
        <taxon>Viridiplantae</taxon>
        <taxon>Streptophyta</taxon>
        <taxon>Klebsormidiophyceae</taxon>
        <taxon>Klebsormidiales</taxon>
        <taxon>Klebsormidiaceae</taxon>
        <taxon>Klebsormidium</taxon>
    </lineage>
</organism>
<dbReference type="STRING" id="105231.A0A1Y1IKB8"/>
<feature type="domain" description="Malectin" evidence="11">
    <location>
        <begin position="680"/>
        <end position="829"/>
    </location>
</feature>
<evidence type="ECO:0000256" key="10">
    <source>
        <dbReference type="SAM" id="SignalP"/>
    </source>
</evidence>
<sequence length="863" mass="92633">MARSLNAAACLCAAFFLVQSVSAVYVAINCGGNTTAEPSLPIYYDGVSYGPGPIYDPNNQFVWVNKNQKTNPPTTFVTDRYYYGSSNHVTDWNIGHGTLNDTTNINVTNAYNGDDYIFITERYGLDLAYAINLPNGIYTVDFLAAESLYSGSNQRVFDILYQGKVAYSYFDPFAWAGAKNKAVTATTQNVTVTNGLLLVTLVPRIYEPSIRGIRVYDNDQFTALPPPPTARSINCGGGEYRAADGSVWEGDKFFTTDAGPITVLQFINNTATAPANITSRVGRNLLQVNTTAANATLPRPANATLLNATAAAVPNATVAVVRNNTLPDNNTLAANTTPDNNTVEIQQLYPVPVTYKGPDAQLYLTGRTENDFQYLINVPNGEYVVELHLCEFVFSKPSQRIFTVKINHVPAVMQLDLVATVGYNVPLVVKQPVTVTNGLLKLEFVGDVLFGSLKSNATVSGIKCYPNTNATGNFSLGIDSGSIMDVLSGLGIVYKKDAYYNANDSRVVALNPQSTTGSYPPYQVFLPIGTGIDDFVYATALQGPVSYNIPVPNGQYAVDLQFAEIEPGVGSGQRVFSVNLQGALAIANLDIFNQSGGNRTALVIQKEVVVTSGTLKIDLVPVVGQPIINGLFIHPGLATATGNLTVSSLPKLPALTAPAPGPAQAIPQLPFPLPPGGFSYAVVCGDFKDYNSSFGVTFHADTVECDPGNVVPANSPYCRTNIKGPQGGYAFCLNDTFPISQTNDPTIFRCERIGFNTYKFRVPPGLYQSDAFFAEISYGPQPPGGPGLVTGDGQRTFNLNYNGDWLVLGYDPFKEAGHKSYAAAPVVTNYIQVGLEGILSLQVYPTGVPQAPKISAIWVHQIA</sequence>
<dbReference type="OrthoDB" id="1706839at2759"/>
<evidence type="ECO:0000313" key="12">
    <source>
        <dbReference type="EMBL" id="GAQ90572.1"/>
    </source>
</evidence>
<comment type="similarity">
    <text evidence="2">Belongs to the malectin family.</text>
</comment>
<evidence type="ECO:0000256" key="9">
    <source>
        <dbReference type="ARBA" id="ARBA00023277"/>
    </source>
</evidence>
<keyword evidence="9" id="KW-0119">Carbohydrate metabolism</keyword>
<keyword evidence="6" id="KW-1133">Transmembrane helix</keyword>
<keyword evidence="4 10" id="KW-0732">Signal</keyword>
<keyword evidence="8" id="KW-0325">Glycoprotein</keyword>
<evidence type="ECO:0000256" key="3">
    <source>
        <dbReference type="ARBA" id="ARBA00022692"/>
    </source>
</evidence>
<dbReference type="PANTHER" id="PTHR13460:SF0">
    <property type="entry name" value="MALECTIN"/>
    <property type="match status" value="1"/>
</dbReference>